<dbReference type="AlphaFoldDB" id="A0A1Z4JML8"/>
<evidence type="ECO:0000313" key="1">
    <source>
        <dbReference type="EMBL" id="BAY57992.1"/>
    </source>
</evidence>
<evidence type="ECO:0000313" key="2">
    <source>
        <dbReference type="Proteomes" id="UP000217895"/>
    </source>
</evidence>
<accession>A0A1Z4JML8</accession>
<sequence>MLEKLLQAIAITVLLALLAGIGMPKPKETSSPLFHALFSFPMREWGSIN</sequence>
<dbReference type="Proteomes" id="UP000217895">
    <property type="component" value="Chromosome"/>
</dbReference>
<gene>
    <name evidence="1" type="ORF">NIES2135_48650</name>
</gene>
<proteinExistence type="predicted"/>
<protein>
    <submittedName>
        <fullName evidence="1">Uncharacterized protein</fullName>
    </submittedName>
</protein>
<organism evidence="1 2">
    <name type="scientific">Leptolyngbya boryana NIES-2135</name>
    <dbReference type="NCBI Taxonomy" id="1973484"/>
    <lineage>
        <taxon>Bacteria</taxon>
        <taxon>Bacillati</taxon>
        <taxon>Cyanobacteriota</taxon>
        <taxon>Cyanophyceae</taxon>
        <taxon>Leptolyngbyales</taxon>
        <taxon>Leptolyngbyaceae</taxon>
        <taxon>Leptolyngbya group</taxon>
        <taxon>Leptolyngbya</taxon>
    </lineage>
</organism>
<name>A0A1Z4JML8_LEPBY</name>
<dbReference type="EMBL" id="AP018203">
    <property type="protein sequence ID" value="BAY57992.1"/>
    <property type="molecule type" value="Genomic_DNA"/>
</dbReference>
<reference evidence="1 2" key="1">
    <citation type="submission" date="2017-06" db="EMBL/GenBank/DDBJ databases">
        <title>Genome sequencing of cyanobaciteial culture collection at National Institute for Environmental Studies (NIES).</title>
        <authorList>
            <person name="Hirose Y."/>
            <person name="Shimura Y."/>
            <person name="Fujisawa T."/>
            <person name="Nakamura Y."/>
            <person name="Kawachi M."/>
        </authorList>
    </citation>
    <scope>NUCLEOTIDE SEQUENCE [LARGE SCALE GENOMIC DNA]</scope>
    <source>
        <strain evidence="1 2">NIES-2135</strain>
    </source>
</reference>
<keyword evidence="2" id="KW-1185">Reference proteome</keyword>